<evidence type="ECO:0000256" key="6">
    <source>
        <dbReference type="ARBA" id="ARBA00023222"/>
    </source>
</evidence>
<feature type="domain" description="ACT" evidence="12">
    <location>
        <begin position="206"/>
        <end position="283"/>
    </location>
</feature>
<dbReference type="PROSITE" id="PS00858">
    <property type="entry name" value="PREPHENATE_DEHYDR_2"/>
    <property type="match status" value="1"/>
</dbReference>
<dbReference type="PANTHER" id="PTHR21022">
    <property type="entry name" value="PREPHENATE DEHYDRATASE P PROTEIN"/>
    <property type="match status" value="1"/>
</dbReference>
<keyword evidence="7 10" id="KW-0456">Lyase</keyword>
<dbReference type="SUPFAM" id="SSF53850">
    <property type="entry name" value="Periplasmic binding protein-like II"/>
    <property type="match status" value="1"/>
</dbReference>
<name>A0A895XHA2_9ACTN</name>
<evidence type="ECO:0000259" key="11">
    <source>
        <dbReference type="PROSITE" id="PS51171"/>
    </source>
</evidence>
<evidence type="ECO:0000256" key="3">
    <source>
        <dbReference type="ARBA" id="ARBA00021872"/>
    </source>
</evidence>
<evidence type="ECO:0000256" key="2">
    <source>
        <dbReference type="ARBA" id="ARBA00013147"/>
    </source>
</evidence>
<dbReference type="InterPro" id="IPR001086">
    <property type="entry name" value="Preph_deHydtase"/>
</dbReference>
<keyword evidence="5 10" id="KW-0057">Aromatic amino acid biosynthesis</keyword>
<keyword evidence="6 10" id="KW-0584">Phenylalanine biosynthesis</keyword>
<dbReference type="InterPro" id="IPR002912">
    <property type="entry name" value="ACT_dom"/>
</dbReference>
<dbReference type="GO" id="GO:0009094">
    <property type="term" value="P:L-phenylalanine biosynthetic process"/>
    <property type="evidence" value="ECO:0007669"/>
    <property type="project" value="UniProtKB-UniPathway"/>
</dbReference>
<sequence length="289" mass="30552">MSISEAASGSSSPGRLAFLGPTGTFTEAALRCLPGVDDVETVPMASVPEVVEALRRGQVDGGFVPMENSQEGTVNVTVDELVRGEPLVITAEVILPVSFVLASHKRLGEITTVASHPHALAQVRGWMRSHLPHARTVQALSTAAGAEAVARGEVDACVCAPFTAEAAGLPARARDIGDSPHAATRFVHITKPTDPPAPTGDDLTSVAVYLRHDQVGALMVVLNEFAARDVNLTKIESRPTGQKLGRYVFFLDCAGHVNDEPVSQALKGLKSVSSEVRYLGSYPHFSNMP</sequence>
<evidence type="ECO:0000256" key="4">
    <source>
        <dbReference type="ARBA" id="ARBA00022605"/>
    </source>
</evidence>
<dbReference type="InterPro" id="IPR018528">
    <property type="entry name" value="Preph_deHydtase_CS"/>
</dbReference>
<organism evidence="13 14">
    <name type="scientific">Natronoglycomyces albus</name>
    <dbReference type="NCBI Taxonomy" id="2811108"/>
    <lineage>
        <taxon>Bacteria</taxon>
        <taxon>Bacillati</taxon>
        <taxon>Actinomycetota</taxon>
        <taxon>Actinomycetes</taxon>
        <taxon>Glycomycetales</taxon>
        <taxon>Glycomycetaceae</taxon>
        <taxon>Natronoglycomyces</taxon>
    </lineage>
</organism>
<proteinExistence type="predicted"/>
<dbReference type="FunFam" id="3.40.190.10:FF:000064">
    <property type="entry name" value="Prephenate dehydratase"/>
    <property type="match status" value="1"/>
</dbReference>
<evidence type="ECO:0000259" key="12">
    <source>
        <dbReference type="PROSITE" id="PS51671"/>
    </source>
</evidence>
<dbReference type="AlphaFoldDB" id="A0A895XHA2"/>
<evidence type="ECO:0000256" key="5">
    <source>
        <dbReference type="ARBA" id="ARBA00023141"/>
    </source>
</evidence>
<dbReference type="EMBL" id="CP070496">
    <property type="protein sequence ID" value="QSB05221.1"/>
    <property type="molecule type" value="Genomic_DNA"/>
</dbReference>
<dbReference type="GO" id="GO:0005737">
    <property type="term" value="C:cytoplasm"/>
    <property type="evidence" value="ECO:0007669"/>
    <property type="project" value="TreeGrafter"/>
</dbReference>
<dbReference type="Gene3D" id="3.40.190.10">
    <property type="entry name" value="Periplasmic binding protein-like II"/>
    <property type="match status" value="2"/>
</dbReference>
<evidence type="ECO:0000256" key="7">
    <source>
        <dbReference type="ARBA" id="ARBA00023239"/>
    </source>
</evidence>
<dbReference type="PROSITE" id="PS51671">
    <property type="entry name" value="ACT"/>
    <property type="match status" value="1"/>
</dbReference>
<accession>A0A895XHA2</accession>
<dbReference type="SUPFAM" id="SSF55021">
    <property type="entry name" value="ACT-like"/>
    <property type="match status" value="1"/>
</dbReference>
<dbReference type="InterPro" id="IPR008242">
    <property type="entry name" value="Chor_mutase/pphenate_deHydtase"/>
</dbReference>
<evidence type="ECO:0000256" key="1">
    <source>
        <dbReference type="ARBA" id="ARBA00004741"/>
    </source>
</evidence>
<dbReference type="FunFam" id="3.30.70.260:FF:000012">
    <property type="entry name" value="Prephenate dehydratase"/>
    <property type="match status" value="1"/>
</dbReference>
<dbReference type="Gene3D" id="3.30.70.260">
    <property type="match status" value="1"/>
</dbReference>
<dbReference type="PROSITE" id="PS51171">
    <property type="entry name" value="PREPHENATE_DEHYDR_3"/>
    <property type="match status" value="1"/>
</dbReference>
<keyword evidence="4 10" id="KW-0028">Amino-acid biosynthesis</keyword>
<dbReference type="EC" id="4.2.1.51" evidence="2 10"/>
<evidence type="ECO:0000313" key="13">
    <source>
        <dbReference type="EMBL" id="QSB05221.1"/>
    </source>
</evidence>
<dbReference type="GO" id="GO:0004664">
    <property type="term" value="F:prephenate dehydratase activity"/>
    <property type="evidence" value="ECO:0007669"/>
    <property type="project" value="UniProtKB-UniRule"/>
</dbReference>
<dbReference type="Proteomes" id="UP000662939">
    <property type="component" value="Chromosome"/>
</dbReference>
<keyword evidence="14" id="KW-1185">Reference proteome</keyword>
<dbReference type="PANTHER" id="PTHR21022:SF19">
    <property type="entry name" value="PREPHENATE DEHYDRATASE-RELATED"/>
    <property type="match status" value="1"/>
</dbReference>
<comment type="catalytic activity">
    <reaction evidence="8 10">
        <text>prephenate + H(+) = 3-phenylpyruvate + CO2 + H2O</text>
        <dbReference type="Rhea" id="RHEA:21648"/>
        <dbReference type="ChEBI" id="CHEBI:15377"/>
        <dbReference type="ChEBI" id="CHEBI:15378"/>
        <dbReference type="ChEBI" id="CHEBI:16526"/>
        <dbReference type="ChEBI" id="CHEBI:18005"/>
        <dbReference type="ChEBI" id="CHEBI:29934"/>
        <dbReference type="EC" id="4.2.1.51"/>
    </reaction>
</comment>
<gene>
    <name evidence="10 13" type="primary">pheA</name>
    <name evidence="13" type="ORF">JQS30_15915</name>
</gene>
<evidence type="ECO:0000256" key="8">
    <source>
        <dbReference type="ARBA" id="ARBA00047848"/>
    </source>
</evidence>
<protein>
    <recommendedName>
        <fullName evidence="3 10">Prephenate dehydratase</fullName>
        <shortName evidence="10">PDT</shortName>
        <ecNumber evidence="2 10">4.2.1.51</ecNumber>
    </recommendedName>
</protein>
<feature type="site" description="Essential for prephenate dehydratase activity" evidence="9">
    <location>
        <position position="184"/>
    </location>
</feature>
<reference evidence="13" key="1">
    <citation type="submission" date="2021-02" db="EMBL/GenBank/DDBJ databases">
        <title>Natronoglycomyces albus gen. nov., sp. nov, a haloalkaliphilic actinobacterium from a soda solonchak soil.</title>
        <authorList>
            <person name="Sorokin D.Y."/>
            <person name="Khijniak T.V."/>
            <person name="Zakharycheva A.P."/>
            <person name="Boueva O.V."/>
            <person name="Ariskina E.V."/>
            <person name="Hahnke R.L."/>
            <person name="Bunk B."/>
            <person name="Sproer C."/>
            <person name="Schumann P."/>
            <person name="Evtushenko L.I."/>
            <person name="Kublanov I.V."/>
        </authorList>
    </citation>
    <scope>NUCLEOTIDE SEQUENCE</scope>
    <source>
        <strain evidence="13">DSM 106290</strain>
    </source>
</reference>
<feature type="domain" description="Prephenate dehydratase" evidence="11">
    <location>
        <begin position="15"/>
        <end position="191"/>
    </location>
</feature>
<evidence type="ECO:0000256" key="10">
    <source>
        <dbReference type="RuleBase" id="RU361254"/>
    </source>
</evidence>
<dbReference type="UniPathway" id="UPA00121">
    <property type="reaction ID" value="UER00345"/>
</dbReference>
<dbReference type="CDD" id="cd13632">
    <property type="entry name" value="PBP2_Aa-PDT_like"/>
    <property type="match status" value="1"/>
</dbReference>
<dbReference type="InterPro" id="IPR045865">
    <property type="entry name" value="ACT-like_dom_sf"/>
</dbReference>
<dbReference type="Pfam" id="PF00800">
    <property type="entry name" value="PDT"/>
    <property type="match status" value="1"/>
</dbReference>
<comment type="pathway">
    <text evidence="1 10">Amino-acid biosynthesis; L-phenylalanine biosynthesis; phenylpyruvate from prephenate: step 1/1.</text>
</comment>
<evidence type="ECO:0000256" key="9">
    <source>
        <dbReference type="PIRSR" id="PIRSR001500-2"/>
    </source>
</evidence>
<dbReference type="RefSeq" id="WP_213171223.1">
    <property type="nucleotide sequence ID" value="NZ_CP070496.1"/>
</dbReference>
<dbReference type="PIRSF" id="PIRSF001500">
    <property type="entry name" value="Chor_mut_pdt_Ppr"/>
    <property type="match status" value="1"/>
</dbReference>
<dbReference type="CDD" id="cd04905">
    <property type="entry name" value="ACT_CM-PDT"/>
    <property type="match status" value="1"/>
</dbReference>
<dbReference type="NCBIfam" id="NF008865">
    <property type="entry name" value="PRK11898.1"/>
    <property type="match status" value="1"/>
</dbReference>
<evidence type="ECO:0000313" key="14">
    <source>
        <dbReference type="Proteomes" id="UP000662939"/>
    </source>
</evidence>
<dbReference type="Pfam" id="PF01842">
    <property type="entry name" value="ACT"/>
    <property type="match status" value="1"/>
</dbReference>
<dbReference type="KEGG" id="nav:JQS30_15915"/>